<sequence>MRELKVSEAKQISGAGLVIAGDISGNSGTSWDEIAGGASGTSINGGVGIGIGANVTINGRPVPPTSSGKNGVGVSIGHSGFDVSKFTSSFFKFKF</sequence>
<protein>
    <submittedName>
        <fullName evidence="1">Uncharacterized protein</fullName>
    </submittedName>
</protein>
<name>A0A2A4FB43_9BURK</name>
<dbReference type="RefSeq" id="WP_084910452.1">
    <property type="nucleotide sequence ID" value="NZ_CP020739.1"/>
</dbReference>
<evidence type="ECO:0000313" key="1">
    <source>
        <dbReference type="EMBL" id="PCE30591.1"/>
    </source>
</evidence>
<accession>A0A2A4FB43</accession>
<reference evidence="1 2" key="1">
    <citation type="submission" date="2017-01" db="EMBL/GenBank/DDBJ databases">
        <title>Whole-Genome Shotgun Sequencing of Two beta-Proteobacterial Species in Search of the Bulgecin Biosynthetic Cluster.</title>
        <authorList>
            <person name="Horsman M.E."/>
            <person name="Marous D.R."/>
            <person name="Li R."/>
            <person name="Oliver R.A."/>
            <person name="Byun B."/>
            <person name="Emrich S.J."/>
            <person name="Boggess B."/>
            <person name="Townsend C.A."/>
            <person name="Mobashery S."/>
        </authorList>
    </citation>
    <scope>NUCLEOTIDE SEQUENCE [LARGE SCALE GENOMIC DNA]</scope>
    <source>
        <strain evidence="1 2">ATCC 31433</strain>
    </source>
</reference>
<gene>
    <name evidence="1" type="ORF">BZL54_20120</name>
</gene>
<dbReference type="AlphaFoldDB" id="A0A2A4FB43"/>
<comment type="caution">
    <text evidence="1">The sequence shown here is derived from an EMBL/GenBank/DDBJ whole genome shotgun (WGS) entry which is preliminary data.</text>
</comment>
<dbReference type="Proteomes" id="UP000217994">
    <property type="component" value="Unassembled WGS sequence"/>
</dbReference>
<dbReference type="EMBL" id="MTZU01000059">
    <property type="protein sequence ID" value="PCE30591.1"/>
    <property type="molecule type" value="Genomic_DNA"/>
</dbReference>
<organism evidence="1 2">
    <name type="scientific">Burkholderia ubonensis subsp. mesacidophila</name>
    <dbReference type="NCBI Taxonomy" id="265293"/>
    <lineage>
        <taxon>Bacteria</taxon>
        <taxon>Pseudomonadati</taxon>
        <taxon>Pseudomonadota</taxon>
        <taxon>Betaproteobacteria</taxon>
        <taxon>Burkholderiales</taxon>
        <taxon>Burkholderiaceae</taxon>
        <taxon>Burkholderia</taxon>
        <taxon>Burkholderia cepacia complex</taxon>
    </lineage>
</organism>
<proteinExistence type="predicted"/>
<evidence type="ECO:0000313" key="2">
    <source>
        <dbReference type="Proteomes" id="UP000217994"/>
    </source>
</evidence>
<dbReference type="GeneID" id="69006677"/>